<protein>
    <submittedName>
        <fullName evidence="1">Recombinase family protein</fullName>
    </submittedName>
</protein>
<sequence length="176" mass="18806">MNAVDTVTLPAEPTIPIAWPPSVLGAPVDRPAIRLLPAPIENPLPPLGEPELPFGDVSRIVVGYLRAAPTAPNPIAALVHGTDADGDANAPLVDAIARYARERGLRLLRVHRDDVSDDDARRPGFSACLRHLYLREASAIIVPTWGHLAPNDVLRRALCHNATSAGGTIHVVEPMD</sequence>
<keyword evidence="2" id="KW-1185">Reference proteome</keyword>
<organism evidence="1 2">
    <name type="scientific">Cryptosporangium phraense</name>
    <dbReference type="NCBI Taxonomy" id="2593070"/>
    <lineage>
        <taxon>Bacteria</taxon>
        <taxon>Bacillati</taxon>
        <taxon>Actinomycetota</taxon>
        <taxon>Actinomycetes</taxon>
        <taxon>Cryptosporangiales</taxon>
        <taxon>Cryptosporangiaceae</taxon>
        <taxon>Cryptosporangium</taxon>
    </lineage>
</organism>
<dbReference type="Proteomes" id="UP000317982">
    <property type="component" value="Unassembled WGS sequence"/>
</dbReference>
<dbReference type="InParanoid" id="A0A545AM58"/>
<gene>
    <name evidence="1" type="ORF">FL583_24175</name>
</gene>
<dbReference type="RefSeq" id="WP_142707099.1">
    <property type="nucleotide sequence ID" value="NZ_VIRS01000018.1"/>
</dbReference>
<evidence type="ECO:0000313" key="2">
    <source>
        <dbReference type="Proteomes" id="UP000317982"/>
    </source>
</evidence>
<comment type="caution">
    <text evidence="1">The sequence shown here is derived from an EMBL/GenBank/DDBJ whole genome shotgun (WGS) entry which is preliminary data.</text>
</comment>
<accession>A0A545AM58</accession>
<dbReference type="EMBL" id="VIRS01000018">
    <property type="protein sequence ID" value="TQS42409.1"/>
    <property type="molecule type" value="Genomic_DNA"/>
</dbReference>
<reference evidence="1 2" key="1">
    <citation type="submission" date="2019-07" db="EMBL/GenBank/DDBJ databases">
        <title>Cryptosporangium phraense sp. nov., isolated from plant litter.</title>
        <authorList>
            <person name="Suriyachadkun C."/>
        </authorList>
    </citation>
    <scope>NUCLEOTIDE SEQUENCE [LARGE SCALE GENOMIC DNA]</scope>
    <source>
        <strain evidence="1 2">A-T 5661</strain>
    </source>
</reference>
<name>A0A545AM58_9ACTN</name>
<dbReference type="OrthoDB" id="9836050at2"/>
<proteinExistence type="predicted"/>
<dbReference type="AlphaFoldDB" id="A0A545AM58"/>
<evidence type="ECO:0000313" key="1">
    <source>
        <dbReference type="EMBL" id="TQS42409.1"/>
    </source>
</evidence>